<reference evidence="1 2" key="1">
    <citation type="submission" date="2021-06" db="EMBL/GenBank/DDBJ databases">
        <title>Caerostris darwini draft genome.</title>
        <authorList>
            <person name="Kono N."/>
            <person name="Arakawa K."/>
        </authorList>
    </citation>
    <scope>NUCLEOTIDE SEQUENCE [LARGE SCALE GENOMIC DNA]</scope>
</reference>
<evidence type="ECO:0000313" key="1">
    <source>
        <dbReference type="EMBL" id="GIY43361.1"/>
    </source>
</evidence>
<proteinExistence type="predicted"/>
<protein>
    <submittedName>
        <fullName evidence="1">Uncharacterized protein</fullName>
    </submittedName>
</protein>
<name>A0AAV4TDA7_9ARAC</name>
<evidence type="ECO:0000313" key="2">
    <source>
        <dbReference type="Proteomes" id="UP001054837"/>
    </source>
</evidence>
<organism evidence="1 2">
    <name type="scientific">Caerostris darwini</name>
    <dbReference type="NCBI Taxonomy" id="1538125"/>
    <lineage>
        <taxon>Eukaryota</taxon>
        <taxon>Metazoa</taxon>
        <taxon>Ecdysozoa</taxon>
        <taxon>Arthropoda</taxon>
        <taxon>Chelicerata</taxon>
        <taxon>Arachnida</taxon>
        <taxon>Araneae</taxon>
        <taxon>Araneomorphae</taxon>
        <taxon>Entelegynae</taxon>
        <taxon>Araneoidea</taxon>
        <taxon>Araneidae</taxon>
        <taxon>Caerostris</taxon>
    </lineage>
</organism>
<accession>A0AAV4TDA7</accession>
<gene>
    <name evidence="1" type="ORF">CDAR_600041</name>
</gene>
<dbReference type="AlphaFoldDB" id="A0AAV4TDA7"/>
<comment type="caution">
    <text evidence="1">The sequence shown here is derived from an EMBL/GenBank/DDBJ whole genome shotgun (WGS) entry which is preliminary data.</text>
</comment>
<dbReference type="EMBL" id="BPLQ01009338">
    <property type="protein sequence ID" value="GIY43361.1"/>
    <property type="molecule type" value="Genomic_DNA"/>
</dbReference>
<dbReference type="Proteomes" id="UP001054837">
    <property type="component" value="Unassembled WGS sequence"/>
</dbReference>
<keyword evidence="2" id="KW-1185">Reference proteome</keyword>
<sequence>MMEIKNCEFCSAYVTNFEVHICRNFANQHRRSYAPIPSSSEGAQYINLRTQQMHLEENSLSMNQSNSSWQHSILPNRDQGTDCEKTAAIEVSSQFAVGNQNPYNPETSGFLFPGMPRGEENQTESPYSLQPFNAIIAVMNENLQRFEASNPNHPANAPIPVAEPDVCQGFNRHLVEEIQ</sequence>